<dbReference type="PATRIC" id="fig|665004.4.peg.3964"/>
<dbReference type="InterPro" id="IPR029069">
    <property type="entry name" value="HotDog_dom_sf"/>
</dbReference>
<evidence type="ECO:0008006" key="3">
    <source>
        <dbReference type="Google" id="ProtNLM"/>
    </source>
</evidence>
<sequence length="238" mass="24906">MTEHSGRDTELTVAARFNGPPDSANGGYLSGLLAQHVDAPAVRVRLHQPPPLRTPMPVRRAPGGGVRLLLGEDTVAEAVPAPVPARRIEPVPLAEAERASAGYRGRSGHPFPTCFVCGPARREGDGLRLFAGPLGGDPEADTVACAWTPGPDPAGAPAAWAALDCPGGWSVDIAERPMLLGQMTAAVFADPRPGRPHVVLGRLLGVEGRKVRTASALYDAAGAEVARAEAVWIRIRRP</sequence>
<comment type="caution">
    <text evidence="1">The sequence shown here is derived from an EMBL/GenBank/DDBJ whole genome shotgun (WGS) entry which is preliminary data.</text>
</comment>
<dbReference type="OrthoDB" id="5495835at2"/>
<name>A0A147KDQ2_THECS</name>
<evidence type="ECO:0000313" key="1">
    <source>
        <dbReference type="EMBL" id="KUP95379.1"/>
    </source>
</evidence>
<dbReference type="AlphaFoldDB" id="A0A147KDQ2"/>
<dbReference type="Gene3D" id="3.10.129.10">
    <property type="entry name" value="Hotdog Thioesterase"/>
    <property type="match status" value="1"/>
</dbReference>
<accession>A0A147KDQ2</accession>
<protein>
    <recommendedName>
        <fullName evidence="3">Thioesterase</fullName>
    </recommendedName>
</protein>
<dbReference type="STRING" id="665004.AC529_17910"/>
<gene>
    <name evidence="1" type="ORF">AC529_17910</name>
</gene>
<proteinExistence type="predicted"/>
<dbReference type="SUPFAM" id="SSF54637">
    <property type="entry name" value="Thioesterase/thiol ester dehydrase-isomerase"/>
    <property type="match status" value="1"/>
</dbReference>
<dbReference type="EMBL" id="LGEM01000128">
    <property type="protein sequence ID" value="KUP95379.1"/>
    <property type="molecule type" value="Genomic_DNA"/>
</dbReference>
<keyword evidence="2" id="KW-1185">Reference proteome</keyword>
<reference evidence="2" key="1">
    <citation type="journal article" date="2017" name="Acta Aliment.">
        <title>Plant polysaccharide degrading enzyme system of Thermpbifida cellulosilytica TB100 revealed by de novo genome project data.</title>
        <authorList>
            <person name="Toth A."/>
            <person name="Baka E."/>
            <person name="Luzics S."/>
            <person name="Bata-Vidacs I."/>
            <person name="Nagy I."/>
            <person name="Balint B."/>
            <person name="Herceg R."/>
            <person name="Olasz F."/>
            <person name="Wilk T."/>
            <person name="Nagy T."/>
            <person name="Kriszt B."/>
            <person name="Nagy I."/>
            <person name="Kukolya J."/>
        </authorList>
    </citation>
    <scope>NUCLEOTIDE SEQUENCE [LARGE SCALE GENOMIC DNA]</scope>
    <source>
        <strain evidence="2">TB100</strain>
    </source>
</reference>
<dbReference type="RefSeq" id="WP_068758540.1">
    <property type="nucleotide sequence ID" value="NZ_KQ950187.1"/>
</dbReference>
<organism evidence="1 2">
    <name type="scientific">Thermobifida cellulosilytica TB100</name>
    <dbReference type="NCBI Taxonomy" id="665004"/>
    <lineage>
        <taxon>Bacteria</taxon>
        <taxon>Bacillati</taxon>
        <taxon>Actinomycetota</taxon>
        <taxon>Actinomycetes</taxon>
        <taxon>Streptosporangiales</taxon>
        <taxon>Nocardiopsidaceae</taxon>
        <taxon>Thermobifida</taxon>
    </lineage>
</organism>
<evidence type="ECO:0000313" key="2">
    <source>
        <dbReference type="Proteomes" id="UP000074382"/>
    </source>
</evidence>
<dbReference type="Proteomes" id="UP000074382">
    <property type="component" value="Unassembled WGS sequence"/>
</dbReference>